<keyword evidence="2 5" id="KW-0227">DNA damage</keyword>
<dbReference type="PANTHER" id="PTHR10429">
    <property type="entry name" value="DNA-3-METHYLADENINE GLYCOSYLASE"/>
    <property type="match status" value="1"/>
</dbReference>
<dbReference type="NCBIfam" id="NF002001">
    <property type="entry name" value="PRK00802.1-1"/>
    <property type="match status" value="1"/>
</dbReference>
<name>D9SVH7_CLOC7</name>
<dbReference type="Proteomes" id="UP000002730">
    <property type="component" value="Chromosome"/>
</dbReference>
<dbReference type="Gene3D" id="3.10.300.10">
    <property type="entry name" value="Methylpurine-DNA glycosylase (MPG)"/>
    <property type="match status" value="1"/>
</dbReference>
<evidence type="ECO:0000256" key="4">
    <source>
        <dbReference type="ARBA" id="ARBA00023204"/>
    </source>
</evidence>
<gene>
    <name evidence="6" type="ordered locus">Clocel_1348</name>
</gene>
<dbReference type="SUPFAM" id="SSF50486">
    <property type="entry name" value="FMT C-terminal domain-like"/>
    <property type="match status" value="1"/>
</dbReference>
<proteinExistence type="inferred from homology"/>
<keyword evidence="6" id="KW-0326">Glycosidase</keyword>
<organism evidence="6 7">
    <name type="scientific">Clostridium cellulovorans (strain ATCC 35296 / DSM 3052 / OCM 3 / 743B)</name>
    <dbReference type="NCBI Taxonomy" id="573061"/>
    <lineage>
        <taxon>Bacteria</taxon>
        <taxon>Bacillati</taxon>
        <taxon>Bacillota</taxon>
        <taxon>Clostridia</taxon>
        <taxon>Eubacteriales</taxon>
        <taxon>Clostridiaceae</taxon>
        <taxon>Clostridium</taxon>
    </lineage>
</organism>
<sequence length="205" mass="23781">MKNKLTREFYDRDSLIVAEELLGKYLVKKDNNTELIGKIVEVEAYRGPEDKGAHSYNNRRTSRTEVMFGAPGYSYVYLIYGMYNCLNTVCEKEGIPQAVLIRAIEPLEAVNVMFKNRYGREAENPKESEIKNLTNGPGKLCKALNITKEHNKLDLLGEEIFITEGEIIKKEQIIRKPRIGIDYAEEYKDKPWRFYVENNKFVSKL</sequence>
<evidence type="ECO:0000256" key="3">
    <source>
        <dbReference type="ARBA" id="ARBA00022801"/>
    </source>
</evidence>
<dbReference type="GO" id="GO:0003677">
    <property type="term" value="F:DNA binding"/>
    <property type="evidence" value="ECO:0007669"/>
    <property type="project" value="InterPro"/>
</dbReference>
<keyword evidence="4 5" id="KW-0234">DNA repair</keyword>
<evidence type="ECO:0000256" key="2">
    <source>
        <dbReference type="ARBA" id="ARBA00022763"/>
    </source>
</evidence>
<dbReference type="CDD" id="cd00540">
    <property type="entry name" value="AAG"/>
    <property type="match status" value="1"/>
</dbReference>
<protein>
    <recommendedName>
        <fullName evidence="5">Putative 3-methyladenine DNA glycosylase</fullName>
        <ecNumber evidence="5">3.2.2.-</ecNumber>
    </recommendedName>
</protein>
<evidence type="ECO:0000313" key="6">
    <source>
        <dbReference type="EMBL" id="ADL51101.1"/>
    </source>
</evidence>
<dbReference type="OrthoDB" id="9794313at2"/>
<dbReference type="HAMAP" id="MF_00527">
    <property type="entry name" value="3MGH"/>
    <property type="match status" value="1"/>
</dbReference>
<accession>D9SVH7</accession>
<dbReference type="NCBIfam" id="NF002003">
    <property type="entry name" value="PRK00802.1-3"/>
    <property type="match status" value="1"/>
</dbReference>
<dbReference type="EMBL" id="CP002160">
    <property type="protein sequence ID" value="ADL51101.1"/>
    <property type="molecule type" value="Genomic_DNA"/>
</dbReference>
<dbReference type="AlphaFoldDB" id="D9SVH7"/>
<dbReference type="PANTHER" id="PTHR10429:SF0">
    <property type="entry name" value="DNA-3-METHYLADENINE GLYCOSYLASE"/>
    <property type="match status" value="1"/>
</dbReference>
<keyword evidence="3 5" id="KW-0378">Hydrolase</keyword>
<dbReference type="KEGG" id="ccb:Clocel_1348"/>
<dbReference type="EC" id="3.2.2.-" evidence="5"/>
<dbReference type="InterPro" id="IPR003180">
    <property type="entry name" value="MPG"/>
</dbReference>
<reference evidence="6 7" key="1">
    <citation type="submission" date="2010-08" db="EMBL/GenBank/DDBJ databases">
        <title>Complete sequence of Clostridium cellulovorans 743B.</title>
        <authorList>
            <consortium name="US DOE Joint Genome Institute"/>
            <person name="Lucas S."/>
            <person name="Copeland A."/>
            <person name="Lapidus A."/>
            <person name="Cheng J.-F."/>
            <person name="Bruce D."/>
            <person name="Goodwin L."/>
            <person name="Pitluck S."/>
            <person name="Chertkov O."/>
            <person name="Detter J.C."/>
            <person name="Han C."/>
            <person name="Tapia R."/>
            <person name="Land M."/>
            <person name="Hauser L."/>
            <person name="Chang Y.-J."/>
            <person name="Jeffries C."/>
            <person name="Kyrpides N."/>
            <person name="Ivanova N."/>
            <person name="Mikhailova N."/>
            <person name="Hemme C.L."/>
            <person name="Woyke T."/>
        </authorList>
    </citation>
    <scope>NUCLEOTIDE SEQUENCE [LARGE SCALE GENOMIC DNA]</scope>
    <source>
        <strain evidence="7">ATCC 35296 / DSM 3052 / OCM 3 / 743B</strain>
    </source>
</reference>
<comment type="similarity">
    <text evidence="1 5">Belongs to the DNA glycosylase MPG family.</text>
</comment>
<dbReference type="FunFam" id="3.10.300.10:FF:000001">
    <property type="entry name" value="Putative 3-methyladenine DNA glycosylase"/>
    <property type="match status" value="1"/>
</dbReference>
<evidence type="ECO:0000256" key="5">
    <source>
        <dbReference type="HAMAP-Rule" id="MF_00527"/>
    </source>
</evidence>
<dbReference type="InterPro" id="IPR011034">
    <property type="entry name" value="Formyl_transferase-like_C_sf"/>
</dbReference>
<dbReference type="Pfam" id="PF02245">
    <property type="entry name" value="Pur_DNA_glyco"/>
    <property type="match status" value="1"/>
</dbReference>
<dbReference type="GO" id="GO:0003905">
    <property type="term" value="F:alkylbase DNA N-glycosylase activity"/>
    <property type="evidence" value="ECO:0007669"/>
    <property type="project" value="InterPro"/>
</dbReference>
<dbReference type="STRING" id="573061.Clocel_1348"/>
<dbReference type="NCBIfam" id="TIGR00567">
    <property type="entry name" value="3mg"/>
    <property type="match status" value="1"/>
</dbReference>
<keyword evidence="7" id="KW-1185">Reference proteome</keyword>
<dbReference type="GO" id="GO:0006284">
    <property type="term" value="P:base-excision repair"/>
    <property type="evidence" value="ECO:0007669"/>
    <property type="project" value="InterPro"/>
</dbReference>
<dbReference type="InterPro" id="IPR036995">
    <property type="entry name" value="MPG_sf"/>
</dbReference>
<dbReference type="HOGENOM" id="CLU_060471_0_2_9"/>
<dbReference type="eggNOG" id="COG2094">
    <property type="taxonomic scope" value="Bacteria"/>
</dbReference>
<dbReference type="RefSeq" id="WP_010076035.1">
    <property type="nucleotide sequence ID" value="NC_014393.1"/>
</dbReference>
<evidence type="ECO:0000256" key="1">
    <source>
        <dbReference type="ARBA" id="ARBA00009232"/>
    </source>
</evidence>
<evidence type="ECO:0000313" key="7">
    <source>
        <dbReference type="Proteomes" id="UP000002730"/>
    </source>
</evidence>